<dbReference type="Pfam" id="PF07883">
    <property type="entry name" value="Cupin_2"/>
    <property type="match status" value="1"/>
</dbReference>
<evidence type="ECO:0000313" key="3">
    <source>
        <dbReference type="EMBL" id="NJP01846.1"/>
    </source>
</evidence>
<organism evidence="3 4">
    <name type="scientific">Pseudomonas quercus</name>
    <dbReference type="NCBI Taxonomy" id="2722792"/>
    <lineage>
        <taxon>Bacteria</taxon>
        <taxon>Pseudomonadati</taxon>
        <taxon>Pseudomonadota</taxon>
        <taxon>Gammaproteobacteria</taxon>
        <taxon>Pseudomonadales</taxon>
        <taxon>Pseudomonadaceae</taxon>
        <taxon>Pseudomonas</taxon>
    </lineage>
</organism>
<dbReference type="InterPro" id="IPR014710">
    <property type="entry name" value="RmlC-like_jellyroll"/>
</dbReference>
<keyword evidence="4" id="KW-1185">Reference proteome</keyword>
<dbReference type="InterPro" id="IPR013096">
    <property type="entry name" value="Cupin_2"/>
</dbReference>
<proteinExistence type="predicted"/>
<dbReference type="PROSITE" id="PS50943">
    <property type="entry name" value="HTH_CROC1"/>
    <property type="match status" value="1"/>
</dbReference>
<dbReference type="EMBL" id="JAAVJI010000007">
    <property type="protein sequence ID" value="NJP01846.1"/>
    <property type="molecule type" value="Genomic_DNA"/>
</dbReference>
<dbReference type="PANTHER" id="PTHR46797:SF20">
    <property type="entry name" value="BLR4304 PROTEIN"/>
    <property type="match status" value="1"/>
</dbReference>
<dbReference type="PANTHER" id="PTHR46797">
    <property type="entry name" value="HTH-TYPE TRANSCRIPTIONAL REGULATOR"/>
    <property type="match status" value="1"/>
</dbReference>
<dbReference type="Proteomes" id="UP000746535">
    <property type="component" value="Unassembled WGS sequence"/>
</dbReference>
<feature type="domain" description="HTH cro/C1-type" evidence="2">
    <location>
        <begin position="30"/>
        <end position="84"/>
    </location>
</feature>
<dbReference type="RefSeq" id="WP_218585492.1">
    <property type="nucleotide sequence ID" value="NZ_JAAVJI010000007.1"/>
</dbReference>
<sequence length="205" mass="22715">MDIQLGKASVPGAEYEIIEDEVALDIGERIKKLRKERDWTLSKTAQQTGLSHSALSRIERNELSPTLGSLNKIARGFSIDVITLLSEHPAHASDARRSVNRCAHGLVSNTHTCKNTWLAADLRHKRMLPLKTQVAARHPDDYSDWATHAGELFVYVLSGELTVYSKIYAPVALGEGDSLYYDASAGHKWVSTSAQEAVVLWVYAE</sequence>
<dbReference type="CDD" id="cd02209">
    <property type="entry name" value="cupin_XRE_C"/>
    <property type="match status" value="1"/>
</dbReference>
<dbReference type="Gene3D" id="1.10.260.40">
    <property type="entry name" value="lambda repressor-like DNA-binding domains"/>
    <property type="match status" value="1"/>
</dbReference>
<gene>
    <name evidence="3" type="ORF">HBH25_13405</name>
</gene>
<comment type="caution">
    <text evidence="3">The sequence shown here is derived from an EMBL/GenBank/DDBJ whole genome shotgun (WGS) entry which is preliminary data.</text>
</comment>
<accession>A0ABX0YEL2</accession>
<dbReference type="InterPro" id="IPR011051">
    <property type="entry name" value="RmlC_Cupin_sf"/>
</dbReference>
<dbReference type="InterPro" id="IPR001387">
    <property type="entry name" value="Cro/C1-type_HTH"/>
</dbReference>
<dbReference type="Gene3D" id="2.60.120.10">
    <property type="entry name" value="Jelly Rolls"/>
    <property type="match status" value="1"/>
</dbReference>
<dbReference type="InterPro" id="IPR010982">
    <property type="entry name" value="Lambda_DNA-bd_dom_sf"/>
</dbReference>
<name>A0ABX0YEL2_9PSED</name>
<reference evidence="3 4" key="1">
    <citation type="submission" date="2020-03" db="EMBL/GenBank/DDBJ databases">
        <authorList>
            <person name="Wang L."/>
            <person name="He N."/>
            <person name="Li Y."/>
            <person name="Fang Y."/>
            <person name="Zhang F."/>
        </authorList>
    </citation>
    <scope>NUCLEOTIDE SEQUENCE [LARGE SCALE GENOMIC DNA]</scope>
    <source>
        <strain evidence="4">hsmgli-8</strain>
    </source>
</reference>
<evidence type="ECO:0000259" key="2">
    <source>
        <dbReference type="PROSITE" id="PS50943"/>
    </source>
</evidence>
<dbReference type="InterPro" id="IPR050807">
    <property type="entry name" value="TransReg_Diox_bact_type"/>
</dbReference>
<evidence type="ECO:0000313" key="4">
    <source>
        <dbReference type="Proteomes" id="UP000746535"/>
    </source>
</evidence>
<keyword evidence="1" id="KW-0238">DNA-binding</keyword>
<dbReference type="SUPFAM" id="SSF47413">
    <property type="entry name" value="lambda repressor-like DNA-binding domains"/>
    <property type="match status" value="1"/>
</dbReference>
<dbReference type="SMART" id="SM00530">
    <property type="entry name" value="HTH_XRE"/>
    <property type="match status" value="1"/>
</dbReference>
<dbReference type="SUPFAM" id="SSF51182">
    <property type="entry name" value="RmlC-like cupins"/>
    <property type="match status" value="1"/>
</dbReference>
<dbReference type="CDD" id="cd00093">
    <property type="entry name" value="HTH_XRE"/>
    <property type="match status" value="1"/>
</dbReference>
<evidence type="ECO:0000256" key="1">
    <source>
        <dbReference type="ARBA" id="ARBA00023125"/>
    </source>
</evidence>
<protein>
    <submittedName>
        <fullName evidence="3">Helix-turn-helix domain-containing protein</fullName>
    </submittedName>
</protein>
<dbReference type="Pfam" id="PF01381">
    <property type="entry name" value="HTH_3"/>
    <property type="match status" value="1"/>
</dbReference>